<dbReference type="SUPFAM" id="SSF53474">
    <property type="entry name" value="alpha/beta-Hydrolases"/>
    <property type="match status" value="1"/>
</dbReference>
<dbReference type="GO" id="GO:0016297">
    <property type="term" value="F:fatty acyl-[ACP] hydrolase activity"/>
    <property type="evidence" value="ECO:0007669"/>
    <property type="project" value="UniProtKB-EC"/>
</dbReference>
<dbReference type="EMBL" id="HE804045">
    <property type="protein sequence ID" value="CCH31886.1"/>
    <property type="molecule type" value="Genomic_DNA"/>
</dbReference>
<proteinExistence type="inferred from homology"/>
<dbReference type="AlphaFoldDB" id="K0K0K4"/>
<dbReference type="STRING" id="1179773.BN6_46070"/>
<evidence type="ECO:0000313" key="4">
    <source>
        <dbReference type="Proteomes" id="UP000006281"/>
    </source>
</evidence>
<dbReference type="Proteomes" id="UP000006281">
    <property type="component" value="Chromosome"/>
</dbReference>
<keyword evidence="3" id="KW-0378">Hydrolase</keyword>
<dbReference type="InterPro" id="IPR001031">
    <property type="entry name" value="Thioesterase"/>
</dbReference>
<dbReference type="Pfam" id="PF00975">
    <property type="entry name" value="Thioesterase"/>
    <property type="match status" value="1"/>
</dbReference>
<dbReference type="HOGENOM" id="CLU_070456_2_1_11"/>
<dbReference type="GO" id="GO:0008610">
    <property type="term" value="P:lipid biosynthetic process"/>
    <property type="evidence" value="ECO:0007669"/>
    <property type="project" value="TreeGrafter"/>
</dbReference>
<dbReference type="Gene3D" id="3.40.50.1820">
    <property type="entry name" value="alpha/beta hydrolase"/>
    <property type="match status" value="1"/>
</dbReference>
<accession>K0K0K4</accession>
<organism evidence="3 4">
    <name type="scientific">Saccharothrix espanaensis (strain ATCC 51144 / DSM 44229 / JCM 9112 / NBRC 15066 / NRRL 15764)</name>
    <dbReference type="NCBI Taxonomy" id="1179773"/>
    <lineage>
        <taxon>Bacteria</taxon>
        <taxon>Bacillati</taxon>
        <taxon>Actinomycetota</taxon>
        <taxon>Actinomycetes</taxon>
        <taxon>Pseudonocardiales</taxon>
        <taxon>Pseudonocardiaceae</taxon>
        <taxon>Saccharothrix</taxon>
    </lineage>
</organism>
<dbReference type="EC" id="3.1.2.14" evidence="3"/>
<reference evidence="3 4" key="1">
    <citation type="journal article" date="2012" name="BMC Genomics">
        <title>Complete genome sequence of Saccharothrix espanaensis DSM 44229T and comparison to the other completely sequenced Pseudonocardiaceae.</title>
        <authorList>
            <person name="Strobel T."/>
            <person name="Al-Dilaimi A."/>
            <person name="Blom J."/>
            <person name="Gessner A."/>
            <person name="Kalinowski J."/>
            <person name="Luzhetska M."/>
            <person name="Puhler A."/>
            <person name="Szczepanowski R."/>
            <person name="Bechthold A."/>
            <person name="Ruckert C."/>
        </authorList>
    </citation>
    <scope>NUCLEOTIDE SEQUENCE [LARGE SCALE GENOMIC DNA]</scope>
    <source>
        <strain evidence="4">ATCC 51144 / DSM 44229 / JCM 9112 / NBRC 15066 / NRRL 15764</strain>
    </source>
</reference>
<dbReference type="PANTHER" id="PTHR11487">
    <property type="entry name" value="THIOESTERASE"/>
    <property type="match status" value="1"/>
</dbReference>
<sequence>MCPVVLPGRETRLRETPLTTVADIATPLAEAIKAHADRPYALFGHSMGSVVAYEVARRLTTAPRPPLRLFVSGRRAPHLPARRAPLHPLRQDEFVHAVAKMGGTPRELLDQHDLMRMFLPGLRADFTVNETYAPLPGPVLDCPVSALTGDTDPEVTVPEVRAWADATVGPFSLRVFPGGHFYHSDLPDALADAFRTDLTVRP</sequence>
<name>K0K0K4_SACES</name>
<evidence type="ECO:0000313" key="3">
    <source>
        <dbReference type="EMBL" id="CCH31886.1"/>
    </source>
</evidence>
<dbReference type="PATRIC" id="fig|1179773.3.peg.4616"/>
<comment type="similarity">
    <text evidence="1">Belongs to the thioesterase family.</text>
</comment>
<dbReference type="PANTHER" id="PTHR11487:SF0">
    <property type="entry name" value="S-ACYL FATTY ACID SYNTHASE THIOESTERASE, MEDIUM CHAIN"/>
    <property type="match status" value="1"/>
</dbReference>
<feature type="domain" description="Thioesterase" evidence="2">
    <location>
        <begin position="1"/>
        <end position="195"/>
    </location>
</feature>
<keyword evidence="4" id="KW-1185">Reference proteome</keyword>
<evidence type="ECO:0000259" key="2">
    <source>
        <dbReference type="Pfam" id="PF00975"/>
    </source>
</evidence>
<evidence type="ECO:0000256" key="1">
    <source>
        <dbReference type="ARBA" id="ARBA00007169"/>
    </source>
</evidence>
<gene>
    <name evidence="3" type="ordered locus">BN6_46070</name>
</gene>
<dbReference type="eggNOG" id="COG3208">
    <property type="taxonomic scope" value="Bacteria"/>
</dbReference>
<dbReference type="InterPro" id="IPR029058">
    <property type="entry name" value="AB_hydrolase_fold"/>
</dbReference>
<dbReference type="InterPro" id="IPR012223">
    <property type="entry name" value="TEII"/>
</dbReference>
<protein>
    <submittedName>
        <fullName evidence="3">Thioesterase</fullName>
        <ecNumber evidence="3">3.1.2.14</ecNumber>
    </submittedName>
</protein>
<dbReference type="KEGG" id="sesp:BN6_46070"/>